<dbReference type="AlphaFoldDB" id="A0A485MCL3"/>
<dbReference type="Proteomes" id="UP000386466">
    <property type="component" value="Unassembled WGS sequence"/>
</dbReference>
<evidence type="ECO:0000313" key="2">
    <source>
        <dbReference type="Proteomes" id="UP000386466"/>
    </source>
</evidence>
<protein>
    <submittedName>
        <fullName evidence="1">Uncharacterized protein</fullName>
    </submittedName>
</protein>
<sequence length="63" mass="6937">MKKVRGTAKANVGAGKKKKSLACFHGALRPKYHVLTIPTDQITPLITEAWKEISQLPDTPKHS</sequence>
<gene>
    <name evidence="1" type="ORF">LYPA_23C017112</name>
</gene>
<proteinExistence type="predicted"/>
<organism evidence="1 2">
    <name type="scientific">Lynx pardinus</name>
    <name type="common">Iberian lynx</name>
    <name type="synonym">Felis pardina</name>
    <dbReference type="NCBI Taxonomy" id="191816"/>
    <lineage>
        <taxon>Eukaryota</taxon>
        <taxon>Metazoa</taxon>
        <taxon>Chordata</taxon>
        <taxon>Craniata</taxon>
        <taxon>Vertebrata</taxon>
        <taxon>Euteleostomi</taxon>
        <taxon>Mammalia</taxon>
        <taxon>Eutheria</taxon>
        <taxon>Laurasiatheria</taxon>
        <taxon>Carnivora</taxon>
        <taxon>Feliformia</taxon>
        <taxon>Felidae</taxon>
        <taxon>Felinae</taxon>
        <taxon>Lynx</taxon>
    </lineage>
</organism>
<evidence type="ECO:0000313" key="1">
    <source>
        <dbReference type="EMBL" id="VFV17964.1"/>
    </source>
</evidence>
<dbReference type="EMBL" id="CAAGRJ010000502">
    <property type="protein sequence ID" value="VFV17964.1"/>
    <property type="molecule type" value="Genomic_DNA"/>
</dbReference>
<accession>A0A485MCL3</accession>
<keyword evidence="2" id="KW-1185">Reference proteome</keyword>
<name>A0A485MCL3_LYNPA</name>
<reference evidence="1 2" key="1">
    <citation type="submission" date="2019-01" db="EMBL/GenBank/DDBJ databases">
        <authorList>
            <person name="Alioto T."/>
            <person name="Alioto T."/>
        </authorList>
    </citation>
    <scope>NUCLEOTIDE SEQUENCE [LARGE SCALE GENOMIC DNA]</scope>
</reference>